<dbReference type="Gene3D" id="3.40.50.1400">
    <property type="match status" value="2"/>
</dbReference>
<dbReference type="CDD" id="cd03416">
    <property type="entry name" value="CbiX_SirB_N"/>
    <property type="match status" value="1"/>
</dbReference>
<dbReference type="SUPFAM" id="SSF53800">
    <property type="entry name" value="Chelatase"/>
    <property type="match status" value="1"/>
</dbReference>
<dbReference type="InterPro" id="IPR050963">
    <property type="entry name" value="Sirohydro_Cobaltochel/CbiX"/>
</dbReference>
<accession>A0ABS4BB45</accession>
<keyword evidence="1" id="KW-0479">Metal-binding</keyword>
<comment type="caution">
    <text evidence="4">The sequence shown here is derived from an EMBL/GenBank/DDBJ whole genome shotgun (WGS) entry which is preliminary data.</text>
</comment>
<evidence type="ECO:0000313" key="4">
    <source>
        <dbReference type="EMBL" id="MBP0613973.1"/>
    </source>
</evidence>
<evidence type="ECO:0000256" key="2">
    <source>
        <dbReference type="ARBA" id="ARBA00023239"/>
    </source>
</evidence>
<organism evidence="4 5">
    <name type="scientific">Jiella mangrovi</name>
    <dbReference type="NCBI Taxonomy" id="2821407"/>
    <lineage>
        <taxon>Bacteria</taxon>
        <taxon>Pseudomonadati</taxon>
        <taxon>Pseudomonadota</taxon>
        <taxon>Alphaproteobacteria</taxon>
        <taxon>Hyphomicrobiales</taxon>
        <taxon>Aurantimonadaceae</taxon>
        <taxon>Jiella</taxon>
    </lineage>
</organism>
<dbReference type="Proteomes" id="UP000678276">
    <property type="component" value="Unassembled WGS sequence"/>
</dbReference>
<feature type="compositionally biased region" description="Basic residues" evidence="3">
    <location>
        <begin position="359"/>
        <end position="375"/>
    </location>
</feature>
<evidence type="ECO:0000313" key="5">
    <source>
        <dbReference type="Proteomes" id="UP000678276"/>
    </source>
</evidence>
<dbReference type="Pfam" id="PF01903">
    <property type="entry name" value="CbiX"/>
    <property type="match status" value="2"/>
</dbReference>
<keyword evidence="2" id="KW-0456">Lyase</keyword>
<evidence type="ECO:0000256" key="1">
    <source>
        <dbReference type="ARBA" id="ARBA00022723"/>
    </source>
</evidence>
<dbReference type="RefSeq" id="WP_209592389.1">
    <property type="nucleotide sequence ID" value="NZ_JAGJCF010000001.1"/>
</dbReference>
<dbReference type="InterPro" id="IPR002762">
    <property type="entry name" value="CbiX-like"/>
</dbReference>
<feature type="compositionally biased region" description="Basic and acidic residues" evidence="3">
    <location>
        <begin position="316"/>
        <end position="358"/>
    </location>
</feature>
<feature type="region of interest" description="Disordered" evidence="3">
    <location>
        <begin position="316"/>
        <end position="388"/>
    </location>
</feature>
<dbReference type="EMBL" id="JAGJCF010000001">
    <property type="protein sequence ID" value="MBP0613973.1"/>
    <property type="molecule type" value="Genomic_DNA"/>
</dbReference>
<protein>
    <submittedName>
        <fullName evidence="4">Sirohydrochlorin chelatase</fullName>
    </submittedName>
</protein>
<reference evidence="4 5" key="1">
    <citation type="submission" date="2021-04" db="EMBL/GenBank/DDBJ databases">
        <title>Whole genome sequence of Jiella sp. KSK16Y-1.</title>
        <authorList>
            <person name="Tuo L."/>
        </authorList>
    </citation>
    <scope>NUCLEOTIDE SEQUENCE [LARGE SCALE GENOMIC DNA]</scope>
    <source>
        <strain evidence="4 5">KSK16Y-1</strain>
    </source>
</reference>
<evidence type="ECO:0000256" key="3">
    <source>
        <dbReference type="SAM" id="MobiDB-lite"/>
    </source>
</evidence>
<dbReference type="CDD" id="cd03414">
    <property type="entry name" value="CbiX_SirB_C"/>
    <property type="match status" value="1"/>
</dbReference>
<dbReference type="PANTHER" id="PTHR33542">
    <property type="entry name" value="SIROHYDROCHLORIN FERROCHELATASE, CHLOROPLASTIC"/>
    <property type="match status" value="1"/>
</dbReference>
<name>A0ABS4BB45_9HYPH</name>
<sequence length="388" mass="42805">MKALMLCGHGSRDQGAVTEFAGLAEKLKSRLPDWKTDYGYLEFAKPIIRDGLDRLRAEGAHEIMALPGMLFAAGHAKNDIPSVLNTYAAENDVQIRYGRELGIDPKMLRAAGERIKECLRADGWQEGEPLHDTMLVVVGRGASDPDANSNVSKVMRMLWEGLGFGWGETCYSGVTFPLVGPGLSHAARLGYKRIVVFPYFLFTGILVRRIYDQTDAVAAEHPGIRFLKAPYLGAHEMVVETFVERLNEILEGTNVMNCQLCKYREQVLGFEAEVGLAQESHHHHVEGIGSAADCALCDTTCTGACRVSKVPGHDHVGHDHGHSDGHHHHHDGDHHGHAHDHNHSHSRGGHDHAHDHGHSHGKGHSHGHDHHHHPYPHADHPLGPRSMR</sequence>
<proteinExistence type="predicted"/>
<dbReference type="PANTHER" id="PTHR33542:SF3">
    <property type="entry name" value="SIROHYDROCHLORIN FERROCHELATASE, CHLOROPLASTIC"/>
    <property type="match status" value="1"/>
</dbReference>
<gene>
    <name evidence="4" type="ORF">J6595_00030</name>
</gene>
<keyword evidence="5" id="KW-1185">Reference proteome</keyword>